<protein>
    <submittedName>
        <fullName evidence="1">Uncharacterized protein</fullName>
    </submittedName>
</protein>
<organism evidence="1 2">
    <name type="scientific">Avena sativa</name>
    <name type="common">Oat</name>
    <dbReference type="NCBI Taxonomy" id="4498"/>
    <lineage>
        <taxon>Eukaryota</taxon>
        <taxon>Viridiplantae</taxon>
        <taxon>Streptophyta</taxon>
        <taxon>Embryophyta</taxon>
        <taxon>Tracheophyta</taxon>
        <taxon>Spermatophyta</taxon>
        <taxon>Magnoliopsida</taxon>
        <taxon>Liliopsida</taxon>
        <taxon>Poales</taxon>
        <taxon>Poaceae</taxon>
        <taxon>BOP clade</taxon>
        <taxon>Pooideae</taxon>
        <taxon>Poodae</taxon>
        <taxon>Poeae</taxon>
        <taxon>Poeae Chloroplast Group 1 (Aveneae type)</taxon>
        <taxon>Aveninae</taxon>
        <taxon>Avena</taxon>
    </lineage>
</organism>
<dbReference type="EnsemblPlants" id="AVESA.00010b.r2.3CG0460590.1">
    <property type="protein sequence ID" value="AVESA.00010b.r2.3CG0460590.1.CDS"/>
    <property type="gene ID" value="AVESA.00010b.r2.3CG0460590"/>
</dbReference>
<keyword evidence="2" id="KW-1185">Reference proteome</keyword>
<sequence length="195" mass="21549">MTGSEGVNGLAASLGDLQVVASPSMPSREKEVDWPGNVDDADADADDDIWDDAAILDRDGAHRKNQFVKMGYRDGIVEGQKDAAQEGFNIGFKQSVHVGYKWGLVRGITSALDSLPDSLKEKLLLDDQRRGNLKDLHSSVQEISSDGALQLFHKSIVKDNRPPEENRLQTIQNDFLLLLRECPDVQVPEELTRVP</sequence>
<reference evidence="1" key="2">
    <citation type="submission" date="2025-09" db="UniProtKB">
        <authorList>
            <consortium name="EnsemblPlants"/>
        </authorList>
    </citation>
    <scope>IDENTIFICATION</scope>
</reference>
<evidence type="ECO:0000313" key="2">
    <source>
        <dbReference type="Proteomes" id="UP001732700"/>
    </source>
</evidence>
<evidence type="ECO:0000313" key="1">
    <source>
        <dbReference type="EnsemblPlants" id="AVESA.00010b.r2.3CG0460590.1.CDS"/>
    </source>
</evidence>
<proteinExistence type="predicted"/>
<reference evidence="1" key="1">
    <citation type="submission" date="2021-05" db="EMBL/GenBank/DDBJ databases">
        <authorList>
            <person name="Scholz U."/>
            <person name="Mascher M."/>
            <person name="Fiebig A."/>
        </authorList>
    </citation>
    <scope>NUCLEOTIDE SEQUENCE [LARGE SCALE GENOMIC DNA]</scope>
</reference>
<accession>A0ACD5VLZ5</accession>
<name>A0ACD5VLZ5_AVESA</name>
<dbReference type="Proteomes" id="UP001732700">
    <property type="component" value="Chromosome 3C"/>
</dbReference>